<dbReference type="GO" id="GO:0030313">
    <property type="term" value="C:cell envelope"/>
    <property type="evidence" value="ECO:0007669"/>
    <property type="project" value="UniProtKB-SubCell"/>
</dbReference>
<sequence>MSGSSFVRGSAGIVRGAAALGLSLSMAWGVGAARGQEPDSVQAIHEDFANQFRQLEKTRLDRLGRLAARQDPAAAAATYEELFRLAISANLFREAEPAASTVIRVGSPSHATSALAHLVKIVAEADRGAFEESLAALKVAVENAAQDGVAGLQSEEIIGITDAYYQRLVHADQIPVALKAFKFCAERAQRPVVKEFLAERLRRLEAVGKPAPAIRGTDLDGRPFDLAALKGKVVLVEFWASWCLPTEAQVEQFQQAIDARKDKDLVVVGINLDTLQGEGLKPETILPNVRRFLLDHNVRWPTLINGKGEKDYAAAFGVVDIPASVLIGKDGNIVQLDLVRQNLGPVLDRELAR</sequence>
<dbReference type="PANTHER" id="PTHR42852:SF6">
    <property type="entry name" value="THIOL:DISULFIDE INTERCHANGE PROTEIN DSBE"/>
    <property type="match status" value="1"/>
</dbReference>
<protein>
    <submittedName>
        <fullName evidence="6">Thiol-disulfide oxidoreductase ResA</fullName>
    </submittedName>
</protein>
<dbReference type="SUPFAM" id="SSF52833">
    <property type="entry name" value="Thioredoxin-like"/>
    <property type="match status" value="1"/>
</dbReference>
<dbReference type="EMBL" id="CP042997">
    <property type="protein sequence ID" value="QEH35650.1"/>
    <property type="molecule type" value="Genomic_DNA"/>
</dbReference>
<dbReference type="InterPro" id="IPR050553">
    <property type="entry name" value="Thioredoxin_ResA/DsbE_sf"/>
</dbReference>
<keyword evidence="3" id="KW-1015">Disulfide bond</keyword>
<dbReference type="KEGG" id="agv:OJF2_42050"/>
<dbReference type="Gene3D" id="3.40.30.10">
    <property type="entry name" value="Glutaredoxin"/>
    <property type="match status" value="1"/>
</dbReference>
<evidence type="ECO:0000256" key="2">
    <source>
        <dbReference type="ARBA" id="ARBA00022748"/>
    </source>
</evidence>
<dbReference type="InterPro" id="IPR036249">
    <property type="entry name" value="Thioredoxin-like_sf"/>
</dbReference>
<feature type="domain" description="Thioredoxin" evidence="5">
    <location>
        <begin position="205"/>
        <end position="344"/>
    </location>
</feature>
<dbReference type="GO" id="GO:0017004">
    <property type="term" value="P:cytochrome complex assembly"/>
    <property type="evidence" value="ECO:0007669"/>
    <property type="project" value="UniProtKB-KW"/>
</dbReference>
<dbReference type="GO" id="GO:0016209">
    <property type="term" value="F:antioxidant activity"/>
    <property type="evidence" value="ECO:0007669"/>
    <property type="project" value="InterPro"/>
</dbReference>
<dbReference type="Proteomes" id="UP000324233">
    <property type="component" value="Chromosome"/>
</dbReference>
<evidence type="ECO:0000259" key="5">
    <source>
        <dbReference type="PROSITE" id="PS51352"/>
    </source>
</evidence>
<evidence type="ECO:0000313" key="6">
    <source>
        <dbReference type="EMBL" id="QEH35650.1"/>
    </source>
</evidence>
<evidence type="ECO:0000256" key="4">
    <source>
        <dbReference type="ARBA" id="ARBA00023284"/>
    </source>
</evidence>
<dbReference type="GO" id="GO:0016491">
    <property type="term" value="F:oxidoreductase activity"/>
    <property type="evidence" value="ECO:0007669"/>
    <property type="project" value="InterPro"/>
</dbReference>
<proteinExistence type="predicted"/>
<name>A0A5B9W6P8_9BACT</name>
<dbReference type="PANTHER" id="PTHR42852">
    <property type="entry name" value="THIOL:DISULFIDE INTERCHANGE PROTEIN DSBE"/>
    <property type="match status" value="1"/>
</dbReference>
<dbReference type="RefSeq" id="WP_168221946.1">
    <property type="nucleotide sequence ID" value="NZ_CP042997.1"/>
</dbReference>
<dbReference type="CDD" id="cd02966">
    <property type="entry name" value="TlpA_like_family"/>
    <property type="match status" value="1"/>
</dbReference>
<gene>
    <name evidence="6" type="primary">resA_9</name>
    <name evidence="6" type="ORF">OJF2_42050</name>
</gene>
<evidence type="ECO:0000256" key="1">
    <source>
        <dbReference type="ARBA" id="ARBA00004196"/>
    </source>
</evidence>
<dbReference type="InterPro" id="IPR000866">
    <property type="entry name" value="AhpC/TSA"/>
</dbReference>
<dbReference type="Pfam" id="PF00578">
    <property type="entry name" value="AhpC-TSA"/>
    <property type="match status" value="1"/>
</dbReference>
<dbReference type="InterPro" id="IPR013766">
    <property type="entry name" value="Thioredoxin_domain"/>
</dbReference>
<evidence type="ECO:0000313" key="7">
    <source>
        <dbReference type="Proteomes" id="UP000324233"/>
    </source>
</evidence>
<dbReference type="AlphaFoldDB" id="A0A5B9W6P8"/>
<dbReference type="PROSITE" id="PS51352">
    <property type="entry name" value="THIOREDOXIN_2"/>
    <property type="match status" value="1"/>
</dbReference>
<reference evidence="6 7" key="1">
    <citation type="submission" date="2019-08" db="EMBL/GenBank/DDBJ databases">
        <title>Deep-cultivation of Planctomycetes and their phenomic and genomic characterization uncovers novel biology.</title>
        <authorList>
            <person name="Wiegand S."/>
            <person name="Jogler M."/>
            <person name="Boedeker C."/>
            <person name="Pinto D."/>
            <person name="Vollmers J."/>
            <person name="Rivas-Marin E."/>
            <person name="Kohn T."/>
            <person name="Peeters S.H."/>
            <person name="Heuer A."/>
            <person name="Rast P."/>
            <person name="Oberbeckmann S."/>
            <person name="Bunk B."/>
            <person name="Jeske O."/>
            <person name="Meyerdierks A."/>
            <person name="Storesund J.E."/>
            <person name="Kallscheuer N."/>
            <person name="Luecker S."/>
            <person name="Lage O.M."/>
            <person name="Pohl T."/>
            <person name="Merkel B.J."/>
            <person name="Hornburger P."/>
            <person name="Mueller R.-W."/>
            <person name="Bruemmer F."/>
            <person name="Labrenz M."/>
            <person name="Spormann A.M."/>
            <person name="Op den Camp H."/>
            <person name="Overmann J."/>
            <person name="Amann R."/>
            <person name="Jetten M.S.M."/>
            <person name="Mascher T."/>
            <person name="Medema M.H."/>
            <person name="Devos D.P."/>
            <person name="Kaster A.-K."/>
            <person name="Ovreas L."/>
            <person name="Rohde M."/>
            <person name="Galperin M.Y."/>
            <person name="Jogler C."/>
        </authorList>
    </citation>
    <scope>NUCLEOTIDE SEQUENCE [LARGE SCALE GENOMIC DNA]</scope>
    <source>
        <strain evidence="6 7">OJF2</strain>
    </source>
</reference>
<keyword evidence="7" id="KW-1185">Reference proteome</keyword>
<comment type="subcellular location">
    <subcellularLocation>
        <location evidence="1">Cell envelope</location>
    </subcellularLocation>
</comment>
<keyword evidence="4" id="KW-0676">Redox-active center</keyword>
<accession>A0A5B9W6P8</accession>
<keyword evidence="2" id="KW-0201">Cytochrome c-type biogenesis</keyword>
<organism evidence="6 7">
    <name type="scientific">Aquisphaera giovannonii</name>
    <dbReference type="NCBI Taxonomy" id="406548"/>
    <lineage>
        <taxon>Bacteria</taxon>
        <taxon>Pseudomonadati</taxon>
        <taxon>Planctomycetota</taxon>
        <taxon>Planctomycetia</taxon>
        <taxon>Isosphaerales</taxon>
        <taxon>Isosphaeraceae</taxon>
        <taxon>Aquisphaera</taxon>
    </lineage>
</organism>
<evidence type="ECO:0000256" key="3">
    <source>
        <dbReference type="ARBA" id="ARBA00023157"/>
    </source>
</evidence>